<evidence type="ECO:0000313" key="1">
    <source>
        <dbReference type="EMBL" id="KAF2630186.1"/>
    </source>
</evidence>
<reference evidence="1" key="1">
    <citation type="journal article" date="2020" name="Stud. Mycol.">
        <title>101 Dothideomycetes genomes: a test case for predicting lifestyles and emergence of pathogens.</title>
        <authorList>
            <person name="Haridas S."/>
            <person name="Albert R."/>
            <person name="Binder M."/>
            <person name="Bloem J."/>
            <person name="Labutti K."/>
            <person name="Salamov A."/>
            <person name="Andreopoulos B."/>
            <person name="Baker S."/>
            <person name="Barry K."/>
            <person name="Bills G."/>
            <person name="Bluhm B."/>
            <person name="Cannon C."/>
            <person name="Castanera R."/>
            <person name="Culley D."/>
            <person name="Daum C."/>
            <person name="Ezra D."/>
            <person name="Gonzalez J."/>
            <person name="Henrissat B."/>
            <person name="Kuo A."/>
            <person name="Liang C."/>
            <person name="Lipzen A."/>
            <person name="Lutzoni F."/>
            <person name="Magnuson J."/>
            <person name="Mondo S."/>
            <person name="Nolan M."/>
            <person name="Ohm R."/>
            <person name="Pangilinan J."/>
            <person name="Park H.-J."/>
            <person name="Ramirez L."/>
            <person name="Alfaro M."/>
            <person name="Sun H."/>
            <person name="Tritt A."/>
            <person name="Yoshinaga Y."/>
            <person name="Zwiers L.-H."/>
            <person name="Turgeon B."/>
            <person name="Goodwin S."/>
            <person name="Spatafora J."/>
            <person name="Crous P."/>
            <person name="Grigoriev I."/>
        </authorList>
    </citation>
    <scope>NUCLEOTIDE SEQUENCE</scope>
    <source>
        <strain evidence="1">CBS 525.71</strain>
    </source>
</reference>
<proteinExistence type="predicted"/>
<dbReference type="Proteomes" id="UP000799754">
    <property type="component" value="Unassembled WGS sequence"/>
</dbReference>
<accession>A0ACB6S7C1</accession>
<keyword evidence="2" id="KW-1185">Reference proteome</keyword>
<dbReference type="EMBL" id="MU006708">
    <property type="protein sequence ID" value="KAF2630186.1"/>
    <property type="molecule type" value="Genomic_DNA"/>
</dbReference>
<organism evidence="1 2">
    <name type="scientific">Macroventuria anomochaeta</name>
    <dbReference type="NCBI Taxonomy" id="301207"/>
    <lineage>
        <taxon>Eukaryota</taxon>
        <taxon>Fungi</taxon>
        <taxon>Dikarya</taxon>
        <taxon>Ascomycota</taxon>
        <taxon>Pezizomycotina</taxon>
        <taxon>Dothideomycetes</taxon>
        <taxon>Pleosporomycetidae</taxon>
        <taxon>Pleosporales</taxon>
        <taxon>Pleosporineae</taxon>
        <taxon>Didymellaceae</taxon>
        <taxon>Macroventuria</taxon>
    </lineage>
</organism>
<comment type="caution">
    <text evidence="1">The sequence shown here is derived from an EMBL/GenBank/DDBJ whole genome shotgun (WGS) entry which is preliminary data.</text>
</comment>
<gene>
    <name evidence="1" type="ORF">BU25DRAFT_408764</name>
</gene>
<evidence type="ECO:0000313" key="2">
    <source>
        <dbReference type="Proteomes" id="UP000799754"/>
    </source>
</evidence>
<name>A0ACB6S7C1_9PLEO</name>
<sequence>MSSKPYTGPSVADMLRDKTFAENIIKYHDHPTSDSILDDENLDLLQRFVEDPSKREQILKDEGIDPNGSLKGQQASLTAYAIWAYGKQDVDGGLLKESDVELLRQWFEGGKKGA</sequence>
<protein>
    <submittedName>
        <fullName evidence="1">Uncharacterized protein</fullName>
    </submittedName>
</protein>